<reference evidence="2 3" key="2">
    <citation type="journal article" date="2019" name="G3 (Bethesda)">
        <title>Hybrid Assembly of the Genome of the Entomopathogenic Nematode Steinernema carpocapsae Identifies the X-Chromosome.</title>
        <authorList>
            <person name="Serra L."/>
            <person name="Macchietto M."/>
            <person name="Macias-Munoz A."/>
            <person name="McGill C.J."/>
            <person name="Rodriguez I.M."/>
            <person name="Rodriguez B."/>
            <person name="Murad R."/>
            <person name="Mortazavi A."/>
        </authorList>
    </citation>
    <scope>NUCLEOTIDE SEQUENCE [LARGE SCALE GENOMIC DNA]</scope>
    <source>
        <strain evidence="2 3">ALL</strain>
    </source>
</reference>
<dbReference type="Proteomes" id="UP000298663">
    <property type="component" value="Unassembled WGS sequence"/>
</dbReference>
<comment type="caution">
    <text evidence="2">The sequence shown here is derived from an EMBL/GenBank/DDBJ whole genome shotgun (WGS) entry which is preliminary data.</text>
</comment>
<name>A0A4U8UNK8_STECR</name>
<accession>A0A4U8UNK8</accession>
<evidence type="ECO:0000313" key="2">
    <source>
        <dbReference type="EMBL" id="TMS33088.1"/>
    </source>
</evidence>
<feature type="signal peptide" evidence="1">
    <location>
        <begin position="1"/>
        <end position="22"/>
    </location>
</feature>
<sequence length="121" mass="13277">MRSRALLLIVSINAIMSRTTRTSKLGSNLYSFMIPNFSSLVVTSRLIQAHSCFHFVILAIKTPQLSGASSLNAVDNVQNHKRKGVDLLVYSLGHNVAFDPRGDEFEDGFASNGTDFQVSTD</sequence>
<reference evidence="2 3" key="1">
    <citation type="journal article" date="2015" name="Genome Biol.">
        <title>Comparative genomics of Steinernema reveals deeply conserved gene regulatory networks.</title>
        <authorList>
            <person name="Dillman A.R."/>
            <person name="Macchietto M."/>
            <person name="Porter C.F."/>
            <person name="Rogers A."/>
            <person name="Williams B."/>
            <person name="Antoshechkin I."/>
            <person name="Lee M.M."/>
            <person name="Goodwin Z."/>
            <person name="Lu X."/>
            <person name="Lewis E.E."/>
            <person name="Goodrich-Blair H."/>
            <person name="Stock S.P."/>
            <person name="Adams B.J."/>
            <person name="Sternberg P.W."/>
            <person name="Mortazavi A."/>
        </authorList>
    </citation>
    <scope>NUCLEOTIDE SEQUENCE [LARGE SCALE GENOMIC DNA]</scope>
    <source>
        <strain evidence="2 3">ALL</strain>
    </source>
</reference>
<dbReference type="AlphaFoldDB" id="A0A4U8UNK8"/>
<feature type="chain" id="PRO_5020406929" evidence="1">
    <location>
        <begin position="23"/>
        <end position="121"/>
    </location>
</feature>
<keyword evidence="1" id="KW-0732">Signal</keyword>
<protein>
    <submittedName>
        <fullName evidence="2">Uncharacterized protein</fullName>
    </submittedName>
</protein>
<gene>
    <name evidence="2" type="ORF">L596_000864</name>
</gene>
<organism evidence="2 3">
    <name type="scientific">Steinernema carpocapsae</name>
    <name type="common">Entomopathogenic nematode</name>
    <dbReference type="NCBI Taxonomy" id="34508"/>
    <lineage>
        <taxon>Eukaryota</taxon>
        <taxon>Metazoa</taxon>
        <taxon>Ecdysozoa</taxon>
        <taxon>Nematoda</taxon>
        <taxon>Chromadorea</taxon>
        <taxon>Rhabditida</taxon>
        <taxon>Tylenchina</taxon>
        <taxon>Panagrolaimomorpha</taxon>
        <taxon>Strongyloidoidea</taxon>
        <taxon>Steinernematidae</taxon>
        <taxon>Steinernema</taxon>
    </lineage>
</organism>
<keyword evidence="3" id="KW-1185">Reference proteome</keyword>
<dbReference type="EMBL" id="AZBU02000001">
    <property type="protein sequence ID" value="TMS33088.1"/>
    <property type="molecule type" value="Genomic_DNA"/>
</dbReference>
<proteinExistence type="predicted"/>
<evidence type="ECO:0000313" key="3">
    <source>
        <dbReference type="Proteomes" id="UP000298663"/>
    </source>
</evidence>
<evidence type="ECO:0000256" key="1">
    <source>
        <dbReference type="SAM" id="SignalP"/>
    </source>
</evidence>